<evidence type="ECO:0000259" key="1">
    <source>
        <dbReference type="Pfam" id="PF07045"/>
    </source>
</evidence>
<dbReference type="Pfam" id="PF07045">
    <property type="entry name" value="DUF1330"/>
    <property type="match status" value="1"/>
</dbReference>
<dbReference type="HOGENOM" id="CLU_145407_1_2_0"/>
<dbReference type="Gene3D" id="3.30.70.100">
    <property type="match status" value="1"/>
</dbReference>
<dbReference type="InterPro" id="IPR011008">
    <property type="entry name" value="Dimeric_a/b-barrel"/>
</dbReference>
<proteinExistence type="predicted"/>
<dbReference type="InterPro" id="IPR010753">
    <property type="entry name" value="DUF1330"/>
</dbReference>
<gene>
    <name evidence="2" type="ORF">J421_6213</name>
</gene>
<dbReference type="SUPFAM" id="SSF54909">
    <property type="entry name" value="Dimeric alpha+beta barrel"/>
    <property type="match status" value="1"/>
</dbReference>
<dbReference type="AlphaFoldDB" id="W0RW12"/>
<dbReference type="InParanoid" id="W0RW12"/>
<geneLocation type="plasmid" evidence="2 3">
    <name>2</name>
</geneLocation>
<dbReference type="eggNOG" id="COG5470">
    <property type="taxonomic scope" value="Bacteria"/>
</dbReference>
<feature type="domain" description="DUF1330" evidence="1">
    <location>
        <begin position="2"/>
        <end position="95"/>
    </location>
</feature>
<name>W0RW12_9BACT</name>
<evidence type="ECO:0000313" key="2">
    <source>
        <dbReference type="EMBL" id="AHG93748.1"/>
    </source>
</evidence>
<protein>
    <recommendedName>
        <fullName evidence="1">DUF1330 domain-containing protein</fullName>
    </recommendedName>
</protein>
<evidence type="ECO:0000313" key="3">
    <source>
        <dbReference type="Proteomes" id="UP000019151"/>
    </source>
</evidence>
<keyword evidence="2" id="KW-0614">Plasmid</keyword>
<dbReference type="RefSeq" id="WP_025415040.1">
    <property type="nucleotide sequence ID" value="NZ_CP007130.1"/>
</dbReference>
<dbReference type="Proteomes" id="UP000019151">
    <property type="component" value="Plasmid 2"/>
</dbReference>
<dbReference type="PANTHER" id="PTHR41521:SF4">
    <property type="entry name" value="BLR0684 PROTEIN"/>
    <property type="match status" value="1"/>
</dbReference>
<keyword evidence="3" id="KW-1185">Reference proteome</keyword>
<dbReference type="PANTHER" id="PTHR41521">
    <property type="match status" value="1"/>
</dbReference>
<sequence>MPAYVVVQIRVRDPETYERYRRLAERSIPVYGGRYIVRGGATTTLEGTWAPSRFVMLEFPTAAQARAWWDSPEYAEAKRLRQASADTEMLVVEGIASP</sequence>
<accession>W0RW12</accession>
<dbReference type="EMBL" id="CP007130">
    <property type="protein sequence ID" value="AHG93748.1"/>
    <property type="molecule type" value="Genomic_DNA"/>
</dbReference>
<reference evidence="2 3" key="1">
    <citation type="journal article" date="2014" name="Genome Announc.">
        <title>Genome Sequence and Methylome of Soil Bacterium Gemmatirosa kalamazoonensis KBS708T, a Member of the Rarely Cultivated Gemmatimonadetes Phylum.</title>
        <authorList>
            <person name="Debruyn J.M."/>
            <person name="Radosevich M."/>
            <person name="Wommack K.E."/>
            <person name="Polson S.W."/>
            <person name="Hauser L.J."/>
            <person name="Fawaz M.N."/>
            <person name="Korlach J."/>
            <person name="Tsai Y.C."/>
        </authorList>
    </citation>
    <scope>NUCLEOTIDE SEQUENCE [LARGE SCALE GENOMIC DNA]</scope>
    <source>
        <strain evidence="2 3">KBS708</strain>
        <plasmid evidence="3">Plasmid 2</plasmid>
    </source>
</reference>
<dbReference type="KEGG" id="gba:J421_6213"/>
<organism evidence="2 3">
    <name type="scientific">Gemmatirosa kalamazoonensis</name>
    <dbReference type="NCBI Taxonomy" id="861299"/>
    <lineage>
        <taxon>Bacteria</taxon>
        <taxon>Pseudomonadati</taxon>
        <taxon>Gemmatimonadota</taxon>
        <taxon>Gemmatimonadia</taxon>
        <taxon>Gemmatimonadales</taxon>
        <taxon>Gemmatimonadaceae</taxon>
        <taxon>Gemmatirosa</taxon>
    </lineage>
</organism>
<dbReference type="OrthoDB" id="516779at2"/>